<comment type="caution">
    <text evidence="1">The sequence shown here is derived from an EMBL/GenBank/DDBJ whole genome shotgun (WGS) entry which is preliminary data.</text>
</comment>
<protein>
    <recommendedName>
        <fullName evidence="3">IPT/TIG domain-containing protein</fullName>
    </recommendedName>
</protein>
<evidence type="ECO:0008006" key="3">
    <source>
        <dbReference type="Google" id="ProtNLM"/>
    </source>
</evidence>
<organism evidence="1 2">
    <name type="scientific">Sorangium cellulosum</name>
    <name type="common">Polyangium cellulosum</name>
    <dbReference type="NCBI Taxonomy" id="56"/>
    <lineage>
        <taxon>Bacteria</taxon>
        <taxon>Pseudomonadati</taxon>
        <taxon>Myxococcota</taxon>
        <taxon>Polyangia</taxon>
        <taxon>Polyangiales</taxon>
        <taxon>Polyangiaceae</taxon>
        <taxon>Sorangium</taxon>
    </lineage>
</organism>
<proteinExistence type="predicted"/>
<dbReference type="Proteomes" id="UP000075502">
    <property type="component" value="Unassembled WGS sequence"/>
</dbReference>
<dbReference type="EMBL" id="JEME01000745">
    <property type="protein sequence ID" value="KYG09223.1"/>
    <property type="molecule type" value="Genomic_DNA"/>
</dbReference>
<sequence length="221" mass="22794">MAHNQNLLNALASGGFAPARSVVNALAVSYQSSGPSAARIRPPAYAAVNRASSIEVTPGTSPEGERVKVQCGSLGSNFDTPPYDSGLLSDQRPVIVPMTWSTPGSMTIYCTTFSASGRASPGASSVIQVAQVDGIVPSSARLNERTTFTVVGKNLPQTTVAFIPHCAGPEPGEPTLFTTGMSAERRPFVCTPGAAGVHKSTVKHDKGGIVLGDNIDISISP</sequence>
<gene>
    <name evidence="1" type="ORF">BE21_19120</name>
</gene>
<dbReference type="AlphaFoldDB" id="A0A150TX04"/>
<name>A0A150TX04_SORCE</name>
<evidence type="ECO:0000313" key="1">
    <source>
        <dbReference type="EMBL" id="KYG09223.1"/>
    </source>
</evidence>
<reference evidence="1 2" key="1">
    <citation type="submission" date="2014-02" db="EMBL/GenBank/DDBJ databases">
        <title>The small core and large imbalanced accessory genome model reveals a collaborative survival strategy of Sorangium cellulosum strains in nature.</title>
        <authorList>
            <person name="Han K."/>
            <person name="Peng R."/>
            <person name="Blom J."/>
            <person name="Li Y.-Z."/>
        </authorList>
    </citation>
    <scope>NUCLEOTIDE SEQUENCE [LARGE SCALE GENOMIC DNA]</scope>
    <source>
        <strain evidence="1 2">So0007-03</strain>
    </source>
</reference>
<accession>A0A150TX04</accession>
<evidence type="ECO:0000313" key="2">
    <source>
        <dbReference type="Proteomes" id="UP000075502"/>
    </source>
</evidence>